<dbReference type="Pfam" id="PF04679">
    <property type="entry name" value="DNA_ligase_A_C"/>
    <property type="match status" value="1"/>
</dbReference>
<keyword evidence="7" id="KW-0227">DNA damage</keyword>
<dbReference type="InterPro" id="IPR012310">
    <property type="entry name" value="DNA_ligase_ATP-dep_cent"/>
</dbReference>
<dbReference type="PANTHER" id="PTHR45674:SF13">
    <property type="entry name" value="DNA LIGASE-RELATED"/>
    <property type="match status" value="1"/>
</dbReference>
<dbReference type="Proteomes" id="UP000199603">
    <property type="component" value="Unassembled WGS sequence"/>
</dbReference>
<name>A0A1G6UC87_9GAMM</name>
<evidence type="ECO:0000256" key="3">
    <source>
        <dbReference type="ARBA" id="ARBA00022618"/>
    </source>
</evidence>
<dbReference type="EC" id="6.5.1.1" evidence="1"/>
<dbReference type="SUPFAM" id="SSF117018">
    <property type="entry name" value="ATP-dependent DNA ligase DNA-binding domain"/>
    <property type="match status" value="1"/>
</dbReference>
<keyword evidence="8" id="KW-0067">ATP-binding</keyword>
<sequence length="575" mass="63060">MRAFAELYREIEGSTSLKRKREALVAYFQRAEHADAAWALHVLLGRKLARIATSGELRAWVCDASGLAPWLVEDSYAHVGDLAETLSLLLPEPSTPPPKRALSSWVEDVLLPLRGAAVETRQRALTAAWAELPELERLVFNKLLTGALRIGVSAGLVQQALAQIAGVDAALIAQRLLGDWTPAAEFMARVLAPADAGAGAVAIQPFQLASPLEDPPETLGPIEHWQLEWKWDGIRAQLLRSADGVVFWSRGEERLDGRFPELEAAALRLPEGCLLDGEILAWKDGAPLPFVQLQKRINRLKPGPKLLAECPLRFLAYDALFVHGEDLRAAPLSQRRAALDALLTEASSPRPLDASAPASAAAAAAAPGTATATARPPATDPAERGTLGISPQVQAATWRDAEALRASARERGVEGLMLKRADSPWQPGRKRGAWWKWKLDPLSIDAVLIYAQAGHGRRATLYTDYTFALWDGAQLLPVAKAYSGLDEAEILRLDRWIRANTLERFGPVRSVRAELVFELGFEGVNLSSRHKSGVALRFPRILRWREDKLAREADQLSELRRLAERLARSPSEAIE</sequence>
<evidence type="ECO:0000256" key="2">
    <source>
        <dbReference type="ARBA" id="ARBA00022598"/>
    </source>
</evidence>
<dbReference type="GO" id="GO:0006281">
    <property type="term" value="P:DNA repair"/>
    <property type="evidence" value="ECO:0007669"/>
    <property type="project" value="UniProtKB-KW"/>
</dbReference>
<evidence type="ECO:0000256" key="10">
    <source>
        <dbReference type="ARBA" id="ARBA00023172"/>
    </source>
</evidence>
<dbReference type="SUPFAM" id="SSF50249">
    <property type="entry name" value="Nucleic acid-binding proteins"/>
    <property type="match status" value="1"/>
</dbReference>
<evidence type="ECO:0000259" key="15">
    <source>
        <dbReference type="PROSITE" id="PS50160"/>
    </source>
</evidence>
<dbReference type="Gene3D" id="1.10.3260.10">
    <property type="entry name" value="DNA ligase, ATP-dependent, N-terminal domain"/>
    <property type="match status" value="1"/>
</dbReference>
<evidence type="ECO:0000256" key="1">
    <source>
        <dbReference type="ARBA" id="ARBA00012727"/>
    </source>
</evidence>
<dbReference type="InterPro" id="IPR012308">
    <property type="entry name" value="DNA_ligase_ATP-dep_N"/>
</dbReference>
<evidence type="ECO:0000313" key="17">
    <source>
        <dbReference type="Proteomes" id="UP000199603"/>
    </source>
</evidence>
<dbReference type="Gene3D" id="3.30.470.30">
    <property type="entry name" value="DNA ligase/mRNA capping enzyme"/>
    <property type="match status" value="2"/>
</dbReference>
<dbReference type="CDD" id="cd07972">
    <property type="entry name" value="OBF_DNA_ligase_Arch_LigB"/>
    <property type="match status" value="1"/>
</dbReference>
<dbReference type="EMBL" id="FNAG01000002">
    <property type="protein sequence ID" value="SDD38988.1"/>
    <property type="molecule type" value="Genomic_DNA"/>
</dbReference>
<keyword evidence="11" id="KW-0234">DNA repair</keyword>
<organism evidence="16 17">
    <name type="scientific">Aquimonas voraii</name>
    <dbReference type="NCBI Taxonomy" id="265719"/>
    <lineage>
        <taxon>Bacteria</taxon>
        <taxon>Pseudomonadati</taxon>
        <taxon>Pseudomonadota</taxon>
        <taxon>Gammaproteobacteria</taxon>
        <taxon>Lysobacterales</taxon>
        <taxon>Lysobacteraceae</taxon>
        <taxon>Aquimonas</taxon>
    </lineage>
</organism>
<dbReference type="RefSeq" id="WP_091240083.1">
    <property type="nucleotide sequence ID" value="NZ_FNAG01000002.1"/>
</dbReference>
<dbReference type="OrthoDB" id="9767858at2"/>
<keyword evidence="5" id="KW-0479">Metal-binding</keyword>
<reference evidence="16 17" key="1">
    <citation type="submission" date="2016-10" db="EMBL/GenBank/DDBJ databases">
        <authorList>
            <person name="de Groot N.N."/>
        </authorList>
    </citation>
    <scope>NUCLEOTIDE SEQUENCE [LARGE SCALE GENOMIC DNA]</scope>
    <source>
        <strain evidence="16 17">DSM 16957</strain>
    </source>
</reference>
<dbReference type="GO" id="GO:0003910">
    <property type="term" value="F:DNA ligase (ATP) activity"/>
    <property type="evidence" value="ECO:0007669"/>
    <property type="project" value="UniProtKB-EC"/>
</dbReference>
<feature type="region of interest" description="Disordered" evidence="14">
    <location>
        <begin position="349"/>
        <end position="391"/>
    </location>
</feature>
<comment type="catalytic activity">
    <reaction evidence="13">
        <text>ATP + (deoxyribonucleotide)n-3'-hydroxyl + 5'-phospho-(deoxyribonucleotide)m = (deoxyribonucleotide)n+m + AMP + diphosphate.</text>
        <dbReference type="EC" id="6.5.1.1"/>
    </reaction>
</comment>
<dbReference type="GO" id="GO:0051301">
    <property type="term" value="P:cell division"/>
    <property type="evidence" value="ECO:0007669"/>
    <property type="project" value="UniProtKB-KW"/>
</dbReference>
<keyword evidence="2 16" id="KW-0436">Ligase</keyword>
<evidence type="ECO:0000256" key="14">
    <source>
        <dbReference type="SAM" id="MobiDB-lite"/>
    </source>
</evidence>
<keyword evidence="12" id="KW-0131">Cell cycle</keyword>
<dbReference type="Gene3D" id="2.40.50.140">
    <property type="entry name" value="Nucleic acid-binding proteins"/>
    <property type="match status" value="1"/>
</dbReference>
<evidence type="ECO:0000256" key="5">
    <source>
        <dbReference type="ARBA" id="ARBA00022723"/>
    </source>
</evidence>
<evidence type="ECO:0000256" key="13">
    <source>
        <dbReference type="ARBA" id="ARBA00034003"/>
    </source>
</evidence>
<dbReference type="InterPro" id="IPR012340">
    <property type="entry name" value="NA-bd_OB-fold"/>
</dbReference>
<keyword evidence="6" id="KW-0547">Nucleotide-binding</keyword>
<dbReference type="PROSITE" id="PS50160">
    <property type="entry name" value="DNA_LIGASE_A3"/>
    <property type="match status" value="1"/>
</dbReference>
<dbReference type="STRING" id="265719.SAMN04488509_102271"/>
<proteinExistence type="predicted"/>
<keyword evidence="9" id="KW-0460">Magnesium</keyword>
<feature type="domain" description="ATP-dependent DNA ligase family profile" evidence="15">
    <location>
        <begin position="314"/>
        <end position="471"/>
    </location>
</feature>
<keyword evidence="4" id="KW-0235">DNA replication</keyword>
<evidence type="ECO:0000256" key="6">
    <source>
        <dbReference type="ARBA" id="ARBA00022741"/>
    </source>
</evidence>
<evidence type="ECO:0000256" key="9">
    <source>
        <dbReference type="ARBA" id="ARBA00022842"/>
    </source>
</evidence>
<dbReference type="PROSITE" id="PS00697">
    <property type="entry name" value="DNA_LIGASE_A1"/>
    <property type="match status" value="1"/>
</dbReference>
<dbReference type="Pfam" id="PF04675">
    <property type="entry name" value="DNA_ligase_A_N"/>
    <property type="match status" value="1"/>
</dbReference>
<keyword evidence="17" id="KW-1185">Reference proteome</keyword>
<dbReference type="GO" id="GO:0046872">
    <property type="term" value="F:metal ion binding"/>
    <property type="evidence" value="ECO:0007669"/>
    <property type="project" value="UniProtKB-KW"/>
</dbReference>
<gene>
    <name evidence="16" type="ORF">SAMN04488509_102271</name>
</gene>
<accession>A0A1G6UC87</accession>
<evidence type="ECO:0000256" key="4">
    <source>
        <dbReference type="ARBA" id="ARBA00022705"/>
    </source>
</evidence>
<dbReference type="CDD" id="cd07897">
    <property type="entry name" value="Adenylation_DNA_ligase_Bac1"/>
    <property type="match status" value="1"/>
</dbReference>
<feature type="compositionally biased region" description="Low complexity" evidence="14">
    <location>
        <begin position="349"/>
        <end position="377"/>
    </location>
</feature>
<keyword evidence="10" id="KW-0233">DNA recombination</keyword>
<dbReference type="GO" id="GO:0006260">
    <property type="term" value="P:DNA replication"/>
    <property type="evidence" value="ECO:0007669"/>
    <property type="project" value="UniProtKB-KW"/>
</dbReference>
<dbReference type="GO" id="GO:0003677">
    <property type="term" value="F:DNA binding"/>
    <property type="evidence" value="ECO:0007669"/>
    <property type="project" value="InterPro"/>
</dbReference>
<dbReference type="InterPro" id="IPR036599">
    <property type="entry name" value="DNA_ligase_N_sf"/>
</dbReference>
<dbReference type="InterPro" id="IPR012309">
    <property type="entry name" value="DNA_ligase_ATP-dep_C"/>
</dbReference>
<evidence type="ECO:0000256" key="8">
    <source>
        <dbReference type="ARBA" id="ARBA00022840"/>
    </source>
</evidence>
<dbReference type="GO" id="GO:0005524">
    <property type="term" value="F:ATP binding"/>
    <property type="evidence" value="ECO:0007669"/>
    <property type="project" value="UniProtKB-KW"/>
</dbReference>
<evidence type="ECO:0000256" key="12">
    <source>
        <dbReference type="ARBA" id="ARBA00023306"/>
    </source>
</evidence>
<evidence type="ECO:0000313" key="16">
    <source>
        <dbReference type="EMBL" id="SDD38988.1"/>
    </source>
</evidence>
<dbReference type="InterPro" id="IPR050191">
    <property type="entry name" value="ATP-dep_DNA_ligase"/>
</dbReference>
<dbReference type="GO" id="GO:0006310">
    <property type="term" value="P:DNA recombination"/>
    <property type="evidence" value="ECO:0007669"/>
    <property type="project" value="UniProtKB-KW"/>
</dbReference>
<keyword evidence="3" id="KW-0132">Cell division</keyword>
<dbReference type="Pfam" id="PF01068">
    <property type="entry name" value="DNA_ligase_A_M"/>
    <property type="match status" value="1"/>
</dbReference>
<evidence type="ECO:0000256" key="7">
    <source>
        <dbReference type="ARBA" id="ARBA00022763"/>
    </source>
</evidence>
<protein>
    <recommendedName>
        <fullName evidence="1">DNA ligase (ATP)</fullName>
        <ecNumber evidence="1">6.5.1.1</ecNumber>
    </recommendedName>
</protein>
<evidence type="ECO:0000256" key="11">
    <source>
        <dbReference type="ARBA" id="ARBA00023204"/>
    </source>
</evidence>
<dbReference type="InterPro" id="IPR016059">
    <property type="entry name" value="DNA_ligase_ATP-dep_CS"/>
</dbReference>
<dbReference type="PANTHER" id="PTHR45674">
    <property type="entry name" value="DNA LIGASE 1/3 FAMILY MEMBER"/>
    <property type="match status" value="1"/>
</dbReference>
<dbReference type="AlphaFoldDB" id="A0A1G6UC87"/>
<dbReference type="SUPFAM" id="SSF56091">
    <property type="entry name" value="DNA ligase/mRNA capping enzyme, catalytic domain"/>
    <property type="match status" value="1"/>
</dbReference>